<evidence type="ECO:0000313" key="3">
    <source>
        <dbReference type="Proteomes" id="UP000885680"/>
    </source>
</evidence>
<dbReference type="AlphaFoldDB" id="A0A9C9TG15"/>
<comment type="caution">
    <text evidence="2">The sequence shown here is derived from an EMBL/GenBank/DDBJ whole genome shotgun (WGS) entry which is preliminary data.</text>
</comment>
<proteinExistence type="predicted"/>
<dbReference type="Gene3D" id="3.90.75.10">
    <property type="entry name" value="Homing Intron 3 (I-ppo) Encoded Endonuclease, Chain A"/>
    <property type="match status" value="1"/>
</dbReference>
<dbReference type="Proteomes" id="UP000885680">
    <property type="component" value="Unassembled WGS sequence"/>
</dbReference>
<reference evidence="2" key="1">
    <citation type="journal article" date="2020" name="mSystems">
        <title>Genome- and Community-Level Interaction Insights into Carbon Utilization and Element Cycling Functions of Hydrothermarchaeota in Hydrothermal Sediment.</title>
        <authorList>
            <person name="Zhou Z."/>
            <person name="Liu Y."/>
            <person name="Xu W."/>
            <person name="Pan J."/>
            <person name="Luo Z.H."/>
            <person name="Li M."/>
        </authorList>
    </citation>
    <scope>NUCLEOTIDE SEQUENCE</scope>
    <source>
        <strain evidence="2">HyVt-347</strain>
    </source>
</reference>
<keyword evidence="2" id="KW-0255">Endonuclease</keyword>
<dbReference type="GO" id="GO:0004519">
    <property type="term" value="F:endonuclease activity"/>
    <property type="evidence" value="ECO:0007669"/>
    <property type="project" value="UniProtKB-KW"/>
</dbReference>
<evidence type="ECO:0000313" key="2">
    <source>
        <dbReference type="EMBL" id="HET99658.1"/>
    </source>
</evidence>
<sequence length="148" mass="16949">MTFAVTQTPEQRFFAKIQPEPNSGCWLWDATIARGGYGHFWVEGRLVYAHRFSYELVHGPIPPGAALDHLCSVPSCVNPDHLEAVTPQENAQRTVDRGRWHNRHAAKTHCPYGHPYSGDNLYFESGYRRCRACSRRKAADQRRKRRAA</sequence>
<dbReference type="InterPro" id="IPR044930">
    <property type="entry name" value="Homing_endonuclease_His-Me"/>
</dbReference>
<gene>
    <name evidence="2" type="ORF">ENH89_04690</name>
</gene>
<keyword evidence="2" id="KW-0540">Nuclease</keyword>
<accession>A0A9C9TG15</accession>
<dbReference type="Pfam" id="PF13392">
    <property type="entry name" value="HNH_3"/>
    <property type="match status" value="1"/>
</dbReference>
<name>A0A9C9TG15_9HYPH</name>
<feature type="domain" description="HNH nuclease" evidence="1">
    <location>
        <begin position="47"/>
        <end position="92"/>
    </location>
</feature>
<keyword evidence="2" id="KW-0378">Hydrolase</keyword>
<dbReference type="SUPFAM" id="SSF54060">
    <property type="entry name" value="His-Me finger endonucleases"/>
    <property type="match status" value="1"/>
</dbReference>
<evidence type="ECO:0000259" key="1">
    <source>
        <dbReference type="Pfam" id="PF13392"/>
    </source>
</evidence>
<protein>
    <submittedName>
        <fullName evidence="2">HNH endonuclease</fullName>
    </submittedName>
</protein>
<dbReference type="InterPro" id="IPR003615">
    <property type="entry name" value="HNH_nuc"/>
</dbReference>
<dbReference type="InterPro" id="IPR044925">
    <property type="entry name" value="His-Me_finger_sf"/>
</dbReference>
<organism evidence="2 3">
    <name type="scientific">Aurantimonas coralicida</name>
    <dbReference type="NCBI Taxonomy" id="182270"/>
    <lineage>
        <taxon>Bacteria</taxon>
        <taxon>Pseudomonadati</taxon>
        <taxon>Pseudomonadota</taxon>
        <taxon>Alphaproteobacteria</taxon>
        <taxon>Hyphomicrobiales</taxon>
        <taxon>Aurantimonadaceae</taxon>
        <taxon>Aurantimonas</taxon>
    </lineage>
</organism>
<dbReference type="EMBL" id="DRGN01000063">
    <property type="protein sequence ID" value="HET99658.1"/>
    <property type="molecule type" value="Genomic_DNA"/>
</dbReference>